<proteinExistence type="predicted"/>
<dbReference type="AlphaFoldDB" id="A0A2P2IS29"/>
<sequence>MLHQMLKNAHDIGRIKRKNSIVTTINTTQINAVHVQASSKLIIHSWTVI</sequence>
<protein>
    <submittedName>
        <fullName evidence="1">Uncharacterized protein</fullName>
    </submittedName>
</protein>
<accession>A0A2P2IS29</accession>
<evidence type="ECO:0000313" key="1">
    <source>
        <dbReference type="EMBL" id="MBW84024.1"/>
    </source>
</evidence>
<name>A0A2P2IS29_RHIMU</name>
<dbReference type="EMBL" id="GGEC01003541">
    <property type="protein sequence ID" value="MBW84024.1"/>
    <property type="molecule type" value="Transcribed_RNA"/>
</dbReference>
<organism evidence="1">
    <name type="scientific">Rhizophora mucronata</name>
    <name type="common">Asiatic mangrove</name>
    <dbReference type="NCBI Taxonomy" id="61149"/>
    <lineage>
        <taxon>Eukaryota</taxon>
        <taxon>Viridiplantae</taxon>
        <taxon>Streptophyta</taxon>
        <taxon>Embryophyta</taxon>
        <taxon>Tracheophyta</taxon>
        <taxon>Spermatophyta</taxon>
        <taxon>Magnoliopsida</taxon>
        <taxon>eudicotyledons</taxon>
        <taxon>Gunneridae</taxon>
        <taxon>Pentapetalae</taxon>
        <taxon>rosids</taxon>
        <taxon>fabids</taxon>
        <taxon>Malpighiales</taxon>
        <taxon>Rhizophoraceae</taxon>
        <taxon>Rhizophora</taxon>
    </lineage>
</organism>
<reference evidence="1" key="1">
    <citation type="submission" date="2018-02" db="EMBL/GenBank/DDBJ databases">
        <title>Rhizophora mucronata_Transcriptome.</title>
        <authorList>
            <person name="Meera S.P."/>
            <person name="Sreeshan A."/>
            <person name="Augustine A."/>
        </authorList>
    </citation>
    <scope>NUCLEOTIDE SEQUENCE</scope>
    <source>
        <tissue evidence="1">Leaf</tissue>
    </source>
</reference>